<accession>A0A1F7RTF0</accession>
<dbReference type="GO" id="GO:0006355">
    <property type="term" value="P:regulation of DNA-templated transcription"/>
    <property type="evidence" value="ECO:0007669"/>
    <property type="project" value="InterPro"/>
</dbReference>
<comment type="caution">
    <text evidence="1">The sequence shown here is derived from an EMBL/GenBank/DDBJ whole genome shotgun (WGS) entry which is preliminary data.</text>
</comment>
<evidence type="ECO:0000313" key="1">
    <source>
        <dbReference type="EMBL" id="OGL44157.1"/>
    </source>
</evidence>
<reference evidence="1 2" key="1">
    <citation type="journal article" date="2016" name="Nat. Commun.">
        <title>Thousands of microbial genomes shed light on interconnected biogeochemical processes in an aquifer system.</title>
        <authorList>
            <person name="Anantharaman K."/>
            <person name="Brown C.T."/>
            <person name="Hug L.A."/>
            <person name="Sharon I."/>
            <person name="Castelle C.J."/>
            <person name="Probst A.J."/>
            <person name="Thomas B.C."/>
            <person name="Singh A."/>
            <person name="Wilkins M.J."/>
            <person name="Karaoz U."/>
            <person name="Brodie E.L."/>
            <person name="Williams K.H."/>
            <person name="Hubbard S.S."/>
            <person name="Banfield J.F."/>
        </authorList>
    </citation>
    <scope>NUCLEOTIDE SEQUENCE [LARGE SCALE GENOMIC DNA]</scope>
</reference>
<dbReference type="Gene3D" id="1.10.1220.10">
    <property type="entry name" value="Met repressor-like"/>
    <property type="match status" value="1"/>
</dbReference>
<gene>
    <name evidence="1" type="ORF">A2161_19150</name>
</gene>
<sequence>MQFTVRMTDEYREKIDILAKKMGLKKSDIARLAIKQFIEENIDDETNHPFQKVRNLVGSVESGIKDLGQSHREYIIQNMRKKS</sequence>
<dbReference type="SUPFAM" id="SSF47598">
    <property type="entry name" value="Ribbon-helix-helix"/>
    <property type="match status" value="1"/>
</dbReference>
<dbReference type="InterPro" id="IPR013321">
    <property type="entry name" value="Arc_rbn_hlx_hlx"/>
</dbReference>
<dbReference type="EMBL" id="MGDD01000236">
    <property type="protein sequence ID" value="OGL44157.1"/>
    <property type="molecule type" value="Genomic_DNA"/>
</dbReference>
<protein>
    <submittedName>
        <fullName evidence="1">Uncharacterized protein</fullName>
    </submittedName>
</protein>
<evidence type="ECO:0000313" key="2">
    <source>
        <dbReference type="Proteomes" id="UP000179266"/>
    </source>
</evidence>
<name>A0A1F7RTF0_9BACT</name>
<dbReference type="AlphaFoldDB" id="A0A1F7RTF0"/>
<proteinExistence type="predicted"/>
<dbReference type="Proteomes" id="UP000179266">
    <property type="component" value="Unassembled WGS sequence"/>
</dbReference>
<dbReference type="InterPro" id="IPR010985">
    <property type="entry name" value="Ribbon_hlx_hlx"/>
</dbReference>
<organism evidence="1 2">
    <name type="scientific">Candidatus Schekmanbacteria bacterium RBG_13_48_7</name>
    <dbReference type="NCBI Taxonomy" id="1817878"/>
    <lineage>
        <taxon>Bacteria</taxon>
        <taxon>Candidatus Schekmaniibacteriota</taxon>
    </lineage>
</organism>